<evidence type="ECO:0000256" key="6">
    <source>
        <dbReference type="ARBA" id="ARBA00022606"/>
    </source>
</evidence>
<evidence type="ECO:0000313" key="15">
    <source>
        <dbReference type="Proteomes" id="UP000053372"/>
    </source>
</evidence>
<protein>
    <recommendedName>
        <fullName evidence="3">histidine kinase</fullName>
        <ecNumber evidence="3">2.7.13.3</ecNumber>
    </recommendedName>
</protein>
<dbReference type="SUPFAM" id="SSF55781">
    <property type="entry name" value="GAF domain-like"/>
    <property type="match status" value="2"/>
</dbReference>
<dbReference type="GO" id="GO:0000155">
    <property type="term" value="F:phosphorelay sensor kinase activity"/>
    <property type="evidence" value="ECO:0007669"/>
    <property type="project" value="InterPro"/>
</dbReference>
<dbReference type="InterPro" id="IPR035965">
    <property type="entry name" value="PAS-like_dom_sf"/>
</dbReference>
<dbReference type="PRINTS" id="PR01033">
    <property type="entry name" value="PHYTOCHROME"/>
</dbReference>
<evidence type="ECO:0000256" key="5">
    <source>
        <dbReference type="ARBA" id="ARBA00022553"/>
    </source>
</evidence>
<dbReference type="CDD" id="cd00082">
    <property type="entry name" value="HisKA"/>
    <property type="match status" value="1"/>
</dbReference>
<proteinExistence type="inferred from homology"/>
<dbReference type="SUPFAM" id="SSF55874">
    <property type="entry name" value="ATPase domain of HSP90 chaperone/DNA topoisomerase II/histidine kinase"/>
    <property type="match status" value="1"/>
</dbReference>
<feature type="domain" description="Histidine kinase" evidence="13">
    <location>
        <begin position="534"/>
        <end position="761"/>
    </location>
</feature>
<dbReference type="InterPro" id="IPR029016">
    <property type="entry name" value="GAF-like_dom_sf"/>
</dbReference>
<dbReference type="InterPro" id="IPR001294">
    <property type="entry name" value="Phytochrome"/>
</dbReference>
<dbReference type="Proteomes" id="UP000053372">
    <property type="component" value="Unassembled WGS sequence"/>
</dbReference>
<comment type="catalytic activity">
    <reaction evidence="1">
        <text>ATP + protein L-histidine = ADP + protein N-phospho-L-histidine.</text>
        <dbReference type="EC" id="2.7.13.3"/>
    </reaction>
</comment>
<accession>A0A0V7ZYB0</accession>
<dbReference type="GO" id="GO:0006355">
    <property type="term" value="P:regulation of DNA-templated transcription"/>
    <property type="evidence" value="ECO:0007669"/>
    <property type="project" value="InterPro"/>
</dbReference>
<comment type="function">
    <text evidence="11">Photoreceptor which exists in two forms that are reversibly interconvertible by light: the R form that absorbs maximally in the red region of the spectrum and the FR form that absorbs maximally in the far-red region.</text>
</comment>
<dbReference type="GO" id="GO:0000156">
    <property type="term" value="F:phosphorelay response regulator activity"/>
    <property type="evidence" value="ECO:0007669"/>
    <property type="project" value="TreeGrafter"/>
</dbReference>
<evidence type="ECO:0000259" key="13">
    <source>
        <dbReference type="PROSITE" id="PS50109"/>
    </source>
</evidence>
<evidence type="ECO:0000256" key="2">
    <source>
        <dbReference type="ARBA" id="ARBA00006402"/>
    </source>
</evidence>
<evidence type="ECO:0000256" key="3">
    <source>
        <dbReference type="ARBA" id="ARBA00012438"/>
    </source>
</evidence>
<dbReference type="GO" id="GO:0030295">
    <property type="term" value="F:protein kinase activator activity"/>
    <property type="evidence" value="ECO:0007669"/>
    <property type="project" value="TreeGrafter"/>
</dbReference>
<dbReference type="EC" id="2.7.13.3" evidence="3"/>
<dbReference type="OrthoDB" id="9760752at2"/>
<evidence type="ECO:0000313" key="14">
    <source>
        <dbReference type="EMBL" id="KST69556.1"/>
    </source>
</evidence>
<dbReference type="InterPro" id="IPR016132">
    <property type="entry name" value="Phyto_chromo_attachment"/>
</dbReference>
<evidence type="ECO:0000256" key="11">
    <source>
        <dbReference type="ARBA" id="ARBA00055745"/>
    </source>
</evidence>
<dbReference type="InterPro" id="IPR003661">
    <property type="entry name" value="HisK_dim/P_dom"/>
</dbReference>
<keyword evidence="4" id="KW-0600">Photoreceptor protein</keyword>
<dbReference type="SUPFAM" id="SSF47384">
    <property type="entry name" value="Homodimeric domain of signal transducing histidine kinase"/>
    <property type="match status" value="1"/>
</dbReference>
<dbReference type="InterPro" id="IPR036890">
    <property type="entry name" value="HATPase_C_sf"/>
</dbReference>
<evidence type="ECO:0000259" key="12">
    <source>
        <dbReference type="PROSITE" id="PS50046"/>
    </source>
</evidence>
<dbReference type="AlphaFoldDB" id="A0A0V7ZYB0"/>
<dbReference type="Pfam" id="PF00512">
    <property type="entry name" value="HisKA"/>
    <property type="match status" value="1"/>
</dbReference>
<dbReference type="Pfam" id="PF08446">
    <property type="entry name" value="PAS_2"/>
    <property type="match status" value="1"/>
</dbReference>
<sequence>MQQEFVTAENVNLTNCDREQIHIPNSIQPHGILFVLAPDDFTILQVSDNIQSFLGYDAENVLSQPLANFLAASEISSIKQCLAEDFEHVNPLKISFSNQEEIQYFDAIVHLYDELVILELEPAQETEYVNFIKFYNLVNSCVAKLQNTISLSDTCNIVVNEVKKLTGFERVMVYRFNDDGSGNVIAESKIGEIVSYLGLRYPATDIPLPARKLYVNNWLRIISNVDYKPVEITPALNPLTNRIVDLSFSTLRSVSPVHLEYLKNMGVTASMSISIIRNKQLWGLIACHDSRPKYVSYEVRTACEFLGKILSAELLEKQDNEELDYKIKIQNIPKSFIESIAQNNNFIDTLVQEEEKLLDIVSATGVVVSDGDDLISTGNVPEKSEIQNILDWLEYQTEDNIYYTNSLPTVYPQAKEYQKSASGLLALAISKIQRNYILWFRPEVIQTVNWGGNPVKQVENLPDGEVRIHPRKSFELWQETVKNSALPWKKCEIDAVAELRTAIISIVLSKADELAKVNLELERSNDELDSFAYIASHDLKEPLRGIHNYSSFLMEDYEDVLDEEGISKLQTLIRLTQRMEDFIDSLLHFSRLGRAELSLQKTDLNELLDGVIDLIRVSQPETSLEISVPRRLPNISCDRIQINELLVNLISNAVKYNKNSCKQVEIGFIDTVEQLDPSLRQNMQFHDRVVLYVKDNGIGIPQKHYENIFRIFKRLHGKKAYGGGTGAGLTIAKKIIERHNGEIWLESEVGVGTTFFFTLPT</sequence>
<dbReference type="InterPro" id="IPR005467">
    <property type="entry name" value="His_kinase_dom"/>
</dbReference>
<dbReference type="InterPro" id="IPR013515">
    <property type="entry name" value="Phytochrome_cen-reg"/>
</dbReference>
<keyword evidence="15" id="KW-1185">Reference proteome</keyword>
<evidence type="ECO:0000256" key="7">
    <source>
        <dbReference type="ARBA" id="ARBA00022679"/>
    </source>
</evidence>
<evidence type="ECO:0000256" key="1">
    <source>
        <dbReference type="ARBA" id="ARBA00000085"/>
    </source>
</evidence>
<keyword evidence="7" id="KW-0808">Transferase</keyword>
<dbReference type="InterPro" id="IPR036097">
    <property type="entry name" value="HisK_dim/P_sf"/>
</dbReference>
<dbReference type="EMBL" id="LMTZ01000020">
    <property type="protein sequence ID" value="KST69556.1"/>
    <property type="molecule type" value="Genomic_DNA"/>
</dbReference>
<keyword evidence="9" id="KW-0157">Chromophore</keyword>
<dbReference type="InterPro" id="IPR050351">
    <property type="entry name" value="BphY/WalK/GraS-like"/>
</dbReference>
<gene>
    <name evidence="14" type="ORF">BC008_04450</name>
</gene>
<dbReference type="SMART" id="SM00065">
    <property type="entry name" value="GAF"/>
    <property type="match status" value="1"/>
</dbReference>
<keyword evidence="5" id="KW-0597">Phosphoprotein</keyword>
<dbReference type="Gene3D" id="3.30.565.10">
    <property type="entry name" value="Histidine kinase-like ATPase, C-terminal domain"/>
    <property type="match status" value="1"/>
</dbReference>
<dbReference type="Gene3D" id="3.30.450.270">
    <property type="match status" value="1"/>
</dbReference>
<dbReference type="PANTHER" id="PTHR42878:SF15">
    <property type="entry name" value="BACTERIOPHYTOCHROME"/>
    <property type="match status" value="1"/>
</dbReference>
<dbReference type="InterPro" id="IPR013654">
    <property type="entry name" value="PAS_2"/>
</dbReference>
<dbReference type="GO" id="GO:0007234">
    <property type="term" value="P:osmosensory signaling via phosphorelay pathway"/>
    <property type="evidence" value="ECO:0007669"/>
    <property type="project" value="TreeGrafter"/>
</dbReference>
<evidence type="ECO:0000256" key="8">
    <source>
        <dbReference type="ARBA" id="ARBA00022777"/>
    </source>
</evidence>
<evidence type="ECO:0000256" key="9">
    <source>
        <dbReference type="ARBA" id="ARBA00022991"/>
    </source>
</evidence>
<dbReference type="InterPro" id="IPR003594">
    <property type="entry name" value="HATPase_dom"/>
</dbReference>
<keyword evidence="10" id="KW-0675">Receptor</keyword>
<dbReference type="PROSITE" id="PS50046">
    <property type="entry name" value="PHYTOCHROME_2"/>
    <property type="match status" value="1"/>
</dbReference>
<organism evidence="14 15">
    <name type="scientific">Mastigocoleus testarum BC008</name>
    <dbReference type="NCBI Taxonomy" id="371196"/>
    <lineage>
        <taxon>Bacteria</taxon>
        <taxon>Bacillati</taxon>
        <taxon>Cyanobacteriota</taxon>
        <taxon>Cyanophyceae</taxon>
        <taxon>Nostocales</taxon>
        <taxon>Hapalosiphonaceae</taxon>
        <taxon>Mastigocoleus</taxon>
    </lineage>
</organism>
<feature type="domain" description="Phytochrome chromophore attachment site" evidence="12">
    <location>
        <begin position="150"/>
        <end position="308"/>
    </location>
</feature>
<dbReference type="SMART" id="SM00388">
    <property type="entry name" value="HisKA"/>
    <property type="match status" value="1"/>
</dbReference>
<dbReference type="SMART" id="SM00387">
    <property type="entry name" value="HATPase_c"/>
    <property type="match status" value="1"/>
</dbReference>
<reference evidence="14 15" key="1">
    <citation type="journal article" date="2015" name="Genome Announc.">
        <title>Draft Genome of the Euendolithic (true boring) Cyanobacterium Mastigocoleus testarum strain BC008.</title>
        <authorList>
            <person name="Guida B.S."/>
            <person name="Garcia-Pichel F."/>
        </authorList>
    </citation>
    <scope>NUCLEOTIDE SEQUENCE [LARGE SCALE GENOMIC DNA]</scope>
    <source>
        <strain evidence="14 15">BC008</strain>
    </source>
</reference>
<comment type="caution">
    <text evidence="14">The sequence shown here is derived from an EMBL/GenBank/DDBJ whole genome shotgun (WGS) entry which is preliminary data.</text>
</comment>
<name>A0A0V7ZYB0_9CYAN</name>
<dbReference type="Gene3D" id="3.30.450.20">
    <property type="entry name" value="PAS domain"/>
    <property type="match status" value="1"/>
</dbReference>
<dbReference type="SUPFAM" id="SSF55785">
    <property type="entry name" value="PYP-like sensor domain (PAS domain)"/>
    <property type="match status" value="1"/>
</dbReference>
<dbReference type="PANTHER" id="PTHR42878">
    <property type="entry name" value="TWO-COMPONENT HISTIDINE KINASE"/>
    <property type="match status" value="1"/>
</dbReference>
<keyword evidence="8" id="KW-0418">Kinase</keyword>
<dbReference type="InterPro" id="IPR003018">
    <property type="entry name" value="GAF"/>
</dbReference>
<dbReference type="FunFam" id="3.30.565.10:FF:000006">
    <property type="entry name" value="Sensor histidine kinase WalK"/>
    <property type="match status" value="1"/>
</dbReference>
<dbReference type="GO" id="GO:0009584">
    <property type="term" value="P:detection of visible light"/>
    <property type="evidence" value="ECO:0007669"/>
    <property type="project" value="InterPro"/>
</dbReference>
<evidence type="ECO:0000256" key="4">
    <source>
        <dbReference type="ARBA" id="ARBA00022543"/>
    </source>
</evidence>
<keyword evidence="6" id="KW-0716">Sensory transduction</keyword>
<dbReference type="GO" id="GO:0009881">
    <property type="term" value="F:photoreceptor activity"/>
    <property type="evidence" value="ECO:0007669"/>
    <property type="project" value="UniProtKB-KW"/>
</dbReference>
<dbReference type="PROSITE" id="PS50109">
    <property type="entry name" value="HIS_KIN"/>
    <property type="match status" value="1"/>
</dbReference>
<dbReference type="RefSeq" id="WP_027843373.1">
    <property type="nucleotide sequence ID" value="NZ_LMTZ01000020.1"/>
</dbReference>
<dbReference type="Pfam" id="PF00360">
    <property type="entry name" value="PHY"/>
    <property type="match status" value="1"/>
</dbReference>
<dbReference type="Gene3D" id="1.10.287.130">
    <property type="match status" value="1"/>
</dbReference>
<dbReference type="InterPro" id="IPR043150">
    <property type="entry name" value="Phytochrome_PHY_sf"/>
</dbReference>
<comment type="similarity">
    <text evidence="2">In the N-terminal section; belongs to the phytochrome family.</text>
</comment>
<dbReference type="Gene3D" id="3.30.450.40">
    <property type="match status" value="1"/>
</dbReference>
<dbReference type="Pfam" id="PF02518">
    <property type="entry name" value="HATPase_c"/>
    <property type="match status" value="1"/>
</dbReference>
<dbReference type="Pfam" id="PF01590">
    <property type="entry name" value="GAF"/>
    <property type="match status" value="1"/>
</dbReference>
<evidence type="ECO:0000256" key="10">
    <source>
        <dbReference type="ARBA" id="ARBA00023170"/>
    </source>
</evidence>